<evidence type="ECO:0000256" key="4">
    <source>
        <dbReference type="ARBA" id="ARBA00023172"/>
    </source>
</evidence>
<dbReference type="PROSITE" id="PS51900">
    <property type="entry name" value="CB"/>
    <property type="match status" value="1"/>
</dbReference>
<feature type="domain" description="Tyr recombinase" evidence="6">
    <location>
        <begin position="210"/>
        <end position="388"/>
    </location>
</feature>
<dbReference type="PROSITE" id="PS51898">
    <property type="entry name" value="TYR_RECOMBINASE"/>
    <property type="match status" value="1"/>
</dbReference>
<protein>
    <submittedName>
        <fullName evidence="8">Integrase</fullName>
    </submittedName>
</protein>
<dbReference type="InterPro" id="IPR011010">
    <property type="entry name" value="DNA_brk_join_enz"/>
</dbReference>
<dbReference type="GO" id="GO:0003677">
    <property type="term" value="F:DNA binding"/>
    <property type="evidence" value="ECO:0007669"/>
    <property type="project" value="UniProtKB-UniRule"/>
</dbReference>
<sequence length="416" mass="47740">MARKTLPLTDTQIKTAKPRDKDYSLFDGGGMYLLIKANNSKIWRFKYMRPYTKKGALISFGSYPEVSLQQARKQRDEARELIKQGIDPQEHKAELEQRKQDEITSTFQKVATDWFKVKSSKGLTEVTLKCIWDSLELHIFPYIGNSSIFKLKAKDFIKAMEPLRANGKLETIKKLCQRINEIMFYAVNIGLIEANPAVKIKDAFESPTKRQMPTIKAQELPEFMQTLAMARIELQTRCLIEWQLLTMTRPSEAVSAKWQEIDLNNCLWVIPAEKMKMRREHTVTLNKQAMAVLSIMKPISGHMDHIFPSLKPPYSTPMSSQTANMAIKRMGYKDKLVAHGLRALASTILNEQGFDPNVIEVALAHVDSNSVRRAYNRATYLEQRRIMLDWWGDFVEQASKGNVSLSGNRNLKLVNH</sequence>
<name>A0A242NM52_9GAMM</name>
<evidence type="ECO:0000259" key="7">
    <source>
        <dbReference type="PROSITE" id="PS51900"/>
    </source>
</evidence>
<dbReference type="InterPro" id="IPR013762">
    <property type="entry name" value="Integrase-like_cat_sf"/>
</dbReference>
<dbReference type="Pfam" id="PF13356">
    <property type="entry name" value="Arm-DNA-bind_3"/>
    <property type="match status" value="1"/>
</dbReference>
<dbReference type="GO" id="GO:0015074">
    <property type="term" value="P:DNA integration"/>
    <property type="evidence" value="ECO:0007669"/>
    <property type="project" value="UniProtKB-KW"/>
</dbReference>
<dbReference type="Gene3D" id="1.10.150.130">
    <property type="match status" value="1"/>
</dbReference>
<keyword evidence="3 5" id="KW-0238">DNA-binding</keyword>
<dbReference type="InterPro" id="IPR044068">
    <property type="entry name" value="CB"/>
</dbReference>
<dbReference type="InterPro" id="IPR050808">
    <property type="entry name" value="Phage_Integrase"/>
</dbReference>
<dbReference type="GO" id="GO:0006310">
    <property type="term" value="P:DNA recombination"/>
    <property type="evidence" value="ECO:0007669"/>
    <property type="project" value="UniProtKB-KW"/>
</dbReference>
<evidence type="ECO:0000256" key="2">
    <source>
        <dbReference type="ARBA" id="ARBA00022908"/>
    </source>
</evidence>
<gene>
    <name evidence="9" type="ORF">B6C91_07025</name>
    <name evidence="8" type="ORF">B6D08_02050</name>
</gene>
<dbReference type="Proteomes" id="UP000194800">
    <property type="component" value="Unassembled WGS sequence"/>
</dbReference>
<dbReference type="InterPro" id="IPR002104">
    <property type="entry name" value="Integrase_catalytic"/>
</dbReference>
<dbReference type="AlphaFoldDB" id="A0A242NM52"/>
<dbReference type="InterPro" id="IPR038488">
    <property type="entry name" value="Integrase_DNA-bd_sf"/>
</dbReference>
<dbReference type="Pfam" id="PF22022">
    <property type="entry name" value="Phage_int_M"/>
    <property type="match status" value="1"/>
</dbReference>
<dbReference type="EMBL" id="NART01000025">
    <property type="protein sequence ID" value="OTQ10046.1"/>
    <property type="molecule type" value="Genomic_DNA"/>
</dbReference>
<organism evidence="8 11">
    <name type="scientific">Gilliamella apicola</name>
    <dbReference type="NCBI Taxonomy" id="1196095"/>
    <lineage>
        <taxon>Bacteria</taxon>
        <taxon>Pseudomonadati</taxon>
        <taxon>Pseudomonadota</taxon>
        <taxon>Gammaproteobacteria</taxon>
        <taxon>Orbales</taxon>
        <taxon>Orbaceae</taxon>
        <taxon>Gilliamella</taxon>
    </lineage>
</organism>
<evidence type="ECO:0000259" key="6">
    <source>
        <dbReference type="PROSITE" id="PS51898"/>
    </source>
</evidence>
<accession>A0A242NM52</accession>
<dbReference type="PANTHER" id="PTHR30629">
    <property type="entry name" value="PROPHAGE INTEGRASE"/>
    <property type="match status" value="1"/>
</dbReference>
<evidence type="ECO:0000313" key="11">
    <source>
        <dbReference type="Proteomes" id="UP000194977"/>
    </source>
</evidence>
<dbReference type="OrthoDB" id="9795573at2"/>
<dbReference type="EMBL" id="NARP01000004">
    <property type="protein sequence ID" value="OTQ01198.1"/>
    <property type="molecule type" value="Genomic_DNA"/>
</dbReference>
<keyword evidence="2" id="KW-0229">DNA integration</keyword>
<dbReference type="SUPFAM" id="SSF56349">
    <property type="entry name" value="DNA breaking-rejoining enzymes"/>
    <property type="match status" value="1"/>
</dbReference>
<dbReference type="Pfam" id="PF00589">
    <property type="entry name" value="Phage_integrase"/>
    <property type="match status" value="1"/>
</dbReference>
<comment type="similarity">
    <text evidence="1">Belongs to the 'phage' integrase family.</text>
</comment>
<dbReference type="InterPro" id="IPR010998">
    <property type="entry name" value="Integrase_recombinase_N"/>
</dbReference>
<dbReference type="InterPro" id="IPR025166">
    <property type="entry name" value="Integrase_DNA_bind_dom"/>
</dbReference>
<comment type="caution">
    <text evidence="8">The sequence shown here is derived from an EMBL/GenBank/DDBJ whole genome shotgun (WGS) entry which is preliminary data.</text>
</comment>
<keyword evidence="10" id="KW-1185">Reference proteome</keyword>
<evidence type="ECO:0000256" key="5">
    <source>
        <dbReference type="PROSITE-ProRule" id="PRU01248"/>
    </source>
</evidence>
<dbReference type="CDD" id="cd00801">
    <property type="entry name" value="INT_P4_C"/>
    <property type="match status" value="1"/>
</dbReference>
<evidence type="ECO:0000256" key="3">
    <source>
        <dbReference type="ARBA" id="ARBA00023125"/>
    </source>
</evidence>
<feature type="domain" description="Core-binding (CB)" evidence="7">
    <location>
        <begin position="105"/>
        <end position="187"/>
    </location>
</feature>
<reference evidence="10 11" key="1">
    <citation type="submission" date="2017-03" db="EMBL/GenBank/DDBJ databases">
        <title>Comparative genomics of honeybee gut symbionts reveal geographically distinct and subgroup specific antibiotic resistance.</title>
        <authorList>
            <person name="Ludvigsen J."/>
            <person name="Porcellato D."/>
            <person name="Labee-Lund T.M."/>
            <person name="Amdam G.V."/>
            <person name="Rudi K."/>
        </authorList>
    </citation>
    <scope>NUCLEOTIDE SEQUENCE [LARGE SCALE GENOMIC DNA]</scope>
    <source>
        <strain evidence="8 11">A-7-12</strain>
        <strain evidence="9 10">A-9-12</strain>
    </source>
</reference>
<evidence type="ECO:0000313" key="9">
    <source>
        <dbReference type="EMBL" id="OTQ10046.1"/>
    </source>
</evidence>
<proteinExistence type="inferred from homology"/>
<dbReference type="Proteomes" id="UP000194977">
    <property type="component" value="Unassembled WGS sequence"/>
</dbReference>
<dbReference type="NCBIfam" id="NF007246">
    <property type="entry name" value="PRK09692.1"/>
    <property type="match status" value="1"/>
</dbReference>
<evidence type="ECO:0000313" key="8">
    <source>
        <dbReference type="EMBL" id="OTQ01198.1"/>
    </source>
</evidence>
<dbReference type="Gene3D" id="1.10.443.10">
    <property type="entry name" value="Intergrase catalytic core"/>
    <property type="match status" value="1"/>
</dbReference>
<dbReference type="RefSeq" id="WP_086300563.1">
    <property type="nucleotide sequence ID" value="NZ_MZNE01000044.1"/>
</dbReference>
<dbReference type="PANTHER" id="PTHR30629:SF6">
    <property type="entry name" value="PROPHAGE INTEGRASE INTA-RELATED"/>
    <property type="match status" value="1"/>
</dbReference>
<keyword evidence="4" id="KW-0233">DNA recombination</keyword>
<dbReference type="InterPro" id="IPR053876">
    <property type="entry name" value="Phage_int_M"/>
</dbReference>
<dbReference type="Gene3D" id="3.30.160.390">
    <property type="entry name" value="Integrase, DNA-binding domain"/>
    <property type="match status" value="1"/>
</dbReference>
<evidence type="ECO:0000313" key="10">
    <source>
        <dbReference type="Proteomes" id="UP000194800"/>
    </source>
</evidence>
<evidence type="ECO:0000256" key="1">
    <source>
        <dbReference type="ARBA" id="ARBA00008857"/>
    </source>
</evidence>